<name>A0A3M6YDA9_HORWE</name>
<dbReference type="InterPro" id="IPR034294">
    <property type="entry name" value="Aquaporin_transptr"/>
</dbReference>
<evidence type="ECO:0000256" key="3">
    <source>
        <dbReference type="ARBA" id="ARBA00022692"/>
    </source>
</evidence>
<evidence type="ECO:0000313" key="13">
    <source>
        <dbReference type="Proteomes" id="UP000271337"/>
    </source>
</evidence>
<dbReference type="Proteomes" id="UP000271337">
    <property type="component" value="Unassembled WGS sequence"/>
</dbReference>
<dbReference type="SUPFAM" id="SSF81338">
    <property type="entry name" value="Aquaporin-like"/>
    <property type="match status" value="1"/>
</dbReference>
<dbReference type="PANTHER" id="PTHR19139">
    <property type="entry name" value="AQUAPORIN TRANSPORTER"/>
    <property type="match status" value="1"/>
</dbReference>
<gene>
    <name evidence="12" type="ORF">D0866_11942</name>
    <name evidence="11" type="ORF">D0867_11529</name>
</gene>
<evidence type="ECO:0000256" key="8">
    <source>
        <dbReference type="RuleBase" id="RU000477"/>
    </source>
</evidence>
<dbReference type="AlphaFoldDB" id="A0A3M6YDA9"/>
<reference evidence="13 14" key="1">
    <citation type="journal article" date="2018" name="BMC Genomics">
        <title>Genomic evidence for intraspecific hybridization in a clonal and extremely halotolerant yeast.</title>
        <authorList>
            <person name="Gostincar C."/>
            <person name="Stajich J.E."/>
            <person name="Zupancic J."/>
            <person name="Zalar P."/>
            <person name="Gunde-Cimerman N."/>
        </authorList>
    </citation>
    <scope>NUCLEOTIDE SEQUENCE [LARGE SCALE GENOMIC DNA]</scope>
    <source>
        <strain evidence="12 14">EXF-6651</strain>
        <strain evidence="11 13">EXF-6669</strain>
    </source>
</reference>
<comment type="similarity">
    <text evidence="2 8">Belongs to the MIP/aquaporin (TC 1.A.8) family.</text>
</comment>
<feature type="transmembrane region" description="Helical" evidence="10">
    <location>
        <begin position="23"/>
        <end position="43"/>
    </location>
</feature>
<feature type="compositionally biased region" description="Basic and acidic residues" evidence="9">
    <location>
        <begin position="125"/>
        <end position="139"/>
    </location>
</feature>
<organism evidence="11 13">
    <name type="scientific">Hortaea werneckii</name>
    <name type="common">Black yeast</name>
    <name type="synonym">Cladosporium werneckii</name>
    <dbReference type="NCBI Taxonomy" id="91943"/>
    <lineage>
        <taxon>Eukaryota</taxon>
        <taxon>Fungi</taxon>
        <taxon>Dikarya</taxon>
        <taxon>Ascomycota</taxon>
        <taxon>Pezizomycotina</taxon>
        <taxon>Dothideomycetes</taxon>
        <taxon>Dothideomycetidae</taxon>
        <taxon>Mycosphaerellales</taxon>
        <taxon>Teratosphaeriaceae</taxon>
        <taxon>Hortaea</taxon>
    </lineage>
</organism>
<comment type="catalytic activity">
    <reaction evidence="7">
        <text>H2O(in) = H2O(out)</text>
        <dbReference type="Rhea" id="RHEA:29667"/>
        <dbReference type="ChEBI" id="CHEBI:15377"/>
    </reaction>
</comment>
<keyword evidence="4" id="KW-0677">Repeat</keyword>
<dbReference type="Proteomes" id="UP000276864">
    <property type="component" value="Unassembled WGS sequence"/>
</dbReference>
<evidence type="ECO:0000256" key="7">
    <source>
        <dbReference type="ARBA" id="ARBA00034651"/>
    </source>
</evidence>
<feature type="region of interest" description="Disordered" evidence="9">
    <location>
        <begin position="97"/>
        <end position="148"/>
    </location>
</feature>
<comment type="subcellular location">
    <subcellularLocation>
        <location evidence="1">Membrane</location>
        <topology evidence="1">Multi-pass membrane protein</topology>
    </subcellularLocation>
</comment>
<sequence length="148" mass="15912">MFLTAELVFTVLMLAAEKSKNTFITPIGIGLALVVAEIAGVYYTGGSLNPARTFGPCIAGANFQSYHYIYWVGPLLGALIAGGYYHFVKFFNYEEANPGQDSAGPEDFEAGVVSSMDEGQSGPQVDKHSADTVRSESEFHPGYADRQA</sequence>
<dbReference type="OrthoDB" id="3222at2759"/>
<evidence type="ECO:0008006" key="15">
    <source>
        <dbReference type="Google" id="ProtNLM"/>
    </source>
</evidence>
<dbReference type="GO" id="GO:0005886">
    <property type="term" value="C:plasma membrane"/>
    <property type="evidence" value="ECO:0007669"/>
    <property type="project" value="TreeGrafter"/>
</dbReference>
<keyword evidence="6 10" id="KW-0472">Membrane</keyword>
<dbReference type="InterPro" id="IPR000425">
    <property type="entry name" value="MIP"/>
</dbReference>
<dbReference type="PANTHER" id="PTHR19139:SF283">
    <property type="entry name" value="AQUAPORIN"/>
    <property type="match status" value="1"/>
</dbReference>
<evidence type="ECO:0000256" key="1">
    <source>
        <dbReference type="ARBA" id="ARBA00004141"/>
    </source>
</evidence>
<dbReference type="PRINTS" id="PR00783">
    <property type="entry name" value="MINTRINSICP"/>
</dbReference>
<evidence type="ECO:0000256" key="5">
    <source>
        <dbReference type="ARBA" id="ARBA00022989"/>
    </source>
</evidence>
<keyword evidence="3 8" id="KW-0812">Transmembrane</keyword>
<keyword evidence="5 10" id="KW-1133">Transmembrane helix</keyword>
<evidence type="ECO:0000313" key="11">
    <source>
        <dbReference type="EMBL" id="RMY01048.1"/>
    </source>
</evidence>
<dbReference type="InterPro" id="IPR023271">
    <property type="entry name" value="Aquaporin-like"/>
</dbReference>
<keyword evidence="8" id="KW-0813">Transport</keyword>
<dbReference type="Pfam" id="PF00230">
    <property type="entry name" value="MIP"/>
    <property type="match status" value="1"/>
</dbReference>
<evidence type="ECO:0000256" key="10">
    <source>
        <dbReference type="SAM" id="Phobius"/>
    </source>
</evidence>
<protein>
    <recommendedName>
        <fullName evidence="15">Aquaporin</fullName>
    </recommendedName>
</protein>
<evidence type="ECO:0000256" key="2">
    <source>
        <dbReference type="ARBA" id="ARBA00006175"/>
    </source>
</evidence>
<feature type="transmembrane region" description="Helical" evidence="10">
    <location>
        <begin position="68"/>
        <end position="87"/>
    </location>
</feature>
<dbReference type="GO" id="GO:0015250">
    <property type="term" value="F:water channel activity"/>
    <property type="evidence" value="ECO:0007669"/>
    <property type="project" value="TreeGrafter"/>
</dbReference>
<comment type="caution">
    <text evidence="11">The sequence shown here is derived from an EMBL/GenBank/DDBJ whole genome shotgun (WGS) entry which is preliminary data.</text>
</comment>
<evidence type="ECO:0000256" key="6">
    <source>
        <dbReference type="ARBA" id="ARBA00023136"/>
    </source>
</evidence>
<evidence type="ECO:0000313" key="14">
    <source>
        <dbReference type="Proteomes" id="UP000276864"/>
    </source>
</evidence>
<evidence type="ECO:0000313" key="12">
    <source>
        <dbReference type="EMBL" id="RMY22437.1"/>
    </source>
</evidence>
<dbReference type="Gene3D" id="1.20.1080.10">
    <property type="entry name" value="Glycerol uptake facilitator protein"/>
    <property type="match status" value="1"/>
</dbReference>
<evidence type="ECO:0000256" key="9">
    <source>
        <dbReference type="SAM" id="MobiDB-lite"/>
    </source>
</evidence>
<accession>A0A3M6YDA9</accession>
<proteinExistence type="inferred from homology"/>
<evidence type="ECO:0000256" key="4">
    <source>
        <dbReference type="ARBA" id="ARBA00022737"/>
    </source>
</evidence>
<dbReference type="EMBL" id="QWIM01001688">
    <property type="protein sequence ID" value="RMY22437.1"/>
    <property type="molecule type" value="Genomic_DNA"/>
</dbReference>
<dbReference type="EMBL" id="QWIL01001643">
    <property type="protein sequence ID" value="RMY01048.1"/>
    <property type="molecule type" value="Genomic_DNA"/>
</dbReference>